<organism evidence="1 2">
    <name type="scientific">Ancylobacter novellus</name>
    <name type="common">Thiobacillus novellus</name>
    <dbReference type="NCBI Taxonomy" id="921"/>
    <lineage>
        <taxon>Bacteria</taxon>
        <taxon>Pseudomonadati</taxon>
        <taxon>Pseudomonadota</taxon>
        <taxon>Alphaproteobacteria</taxon>
        <taxon>Hyphomicrobiales</taxon>
        <taxon>Xanthobacteraceae</taxon>
        <taxon>Ancylobacter</taxon>
    </lineage>
</organism>
<dbReference type="Pfam" id="PF07845">
    <property type="entry name" value="DUF1636"/>
    <property type="match status" value="1"/>
</dbReference>
<dbReference type="EMBL" id="QFPN01000005">
    <property type="protein sequence ID" value="PZQ14971.1"/>
    <property type="molecule type" value="Genomic_DNA"/>
</dbReference>
<proteinExistence type="predicted"/>
<name>A0A2W5KDL7_ANCNO</name>
<evidence type="ECO:0008006" key="3">
    <source>
        <dbReference type="Google" id="ProtNLM"/>
    </source>
</evidence>
<reference evidence="1 2" key="1">
    <citation type="submission" date="2017-08" db="EMBL/GenBank/DDBJ databases">
        <title>Infants hospitalized years apart are colonized by the same room-sourced microbial strains.</title>
        <authorList>
            <person name="Brooks B."/>
            <person name="Olm M.R."/>
            <person name="Firek B.A."/>
            <person name="Baker R."/>
            <person name="Thomas B.C."/>
            <person name="Morowitz M.J."/>
            <person name="Banfield J.F."/>
        </authorList>
    </citation>
    <scope>NUCLEOTIDE SEQUENCE [LARGE SCALE GENOMIC DNA]</scope>
    <source>
        <strain evidence="1">S2_005_003_R2_43</strain>
    </source>
</reference>
<comment type="caution">
    <text evidence="1">The sequence shown here is derived from an EMBL/GenBank/DDBJ whole genome shotgun (WGS) entry which is preliminary data.</text>
</comment>
<dbReference type="InterPro" id="IPR012863">
    <property type="entry name" value="DUF1636"/>
</dbReference>
<sequence length="146" mass="15134">MTAPRSPATVLTICRTCRIEGEVADEPSGARLGRATAQALRRLGAAAGSVEIKAIACLSACGRSCAASVAATEKFAYVVGGLAPTDAEDLATFALRHSEAPDGVPPWRARPEKIRKNTIARLPPPGAEHTLVEEVSAAVDDMQEGA</sequence>
<gene>
    <name evidence="1" type="ORF">DI565_11045</name>
</gene>
<dbReference type="Proteomes" id="UP000249577">
    <property type="component" value="Unassembled WGS sequence"/>
</dbReference>
<accession>A0A2W5KDL7</accession>
<dbReference type="AlphaFoldDB" id="A0A2W5KDL7"/>
<evidence type="ECO:0000313" key="1">
    <source>
        <dbReference type="EMBL" id="PZQ14971.1"/>
    </source>
</evidence>
<evidence type="ECO:0000313" key="2">
    <source>
        <dbReference type="Proteomes" id="UP000249577"/>
    </source>
</evidence>
<protein>
    <recommendedName>
        <fullName evidence="3">Metal-binding protein</fullName>
    </recommendedName>
</protein>